<dbReference type="PANTHER" id="PTHR30502:SF0">
    <property type="entry name" value="PHOSPHOENOLPYRUVATE CARBOXYLASE FAMILY PROTEIN"/>
    <property type="match status" value="1"/>
</dbReference>
<sequence length="282" mass="30538">MLPGGGVSFLPSVQIRKLNLGEIWYDFWRKEEKNMSNNIKEIMKEGKTALGCFIGIYSPSLAEMIGHAGFDFAVIDNEHGSFSWGEVENMIRACEVAGTTPIVRIVNALPSEILKALDRGARGIHVPQINTGAEARAVVQAAKFPPLGTRGVAYSVRAASYGMNKGPSYLNQSNDDVLVCVHIETPQAVEHVDEIMESGIDLAFIGPTDLSVSAGHADNPDHPELEAMKNKVLEAGRRHGVPVGILAADRAGLDRYRAWGANYIGTNFTSLLYSSLTSVTKQ</sequence>
<dbReference type="InterPro" id="IPR005000">
    <property type="entry name" value="Aldolase/citrate-lyase_domain"/>
</dbReference>
<dbReference type="SUPFAM" id="SSF51621">
    <property type="entry name" value="Phosphoenolpyruvate/pyruvate domain"/>
    <property type="match status" value="1"/>
</dbReference>
<dbReference type="InterPro" id="IPR040442">
    <property type="entry name" value="Pyrv_kinase-like_dom_sf"/>
</dbReference>
<evidence type="ECO:0000256" key="2">
    <source>
        <dbReference type="ARBA" id="ARBA00022723"/>
    </source>
</evidence>
<comment type="caution">
    <text evidence="5">The sequence shown here is derived from an EMBL/GenBank/DDBJ whole genome shotgun (WGS) entry which is preliminary data.</text>
</comment>
<reference evidence="5 6" key="1">
    <citation type="submission" date="2019-02" db="EMBL/GenBank/DDBJ databases">
        <title>Paenibacillus sp. nov., isolated from surface-sterilized tissue of Thalictrum simplex L.</title>
        <authorList>
            <person name="Tuo L."/>
        </authorList>
    </citation>
    <scope>NUCLEOTIDE SEQUENCE [LARGE SCALE GENOMIC DNA]</scope>
    <source>
        <strain evidence="5 6">N2SHLJ1</strain>
    </source>
</reference>
<organism evidence="5 6">
    <name type="scientific">Paenibacillus thalictri</name>
    <dbReference type="NCBI Taxonomy" id="2527873"/>
    <lineage>
        <taxon>Bacteria</taxon>
        <taxon>Bacillati</taxon>
        <taxon>Bacillota</taxon>
        <taxon>Bacilli</taxon>
        <taxon>Bacillales</taxon>
        <taxon>Paenibacillaceae</taxon>
        <taxon>Paenibacillus</taxon>
    </lineage>
</organism>
<dbReference type="GO" id="GO:0046872">
    <property type="term" value="F:metal ion binding"/>
    <property type="evidence" value="ECO:0007669"/>
    <property type="project" value="UniProtKB-KW"/>
</dbReference>
<evidence type="ECO:0000313" key="5">
    <source>
        <dbReference type="EMBL" id="TBL81808.1"/>
    </source>
</evidence>
<dbReference type="Proteomes" id="UP000293142">
    <property type="component" value="Unassembled WGS sequence"/>
</dbReference>
<dbReference type="AlphaFoldDB" id="A0A4Q9E0P1"/>
<evidence type="ECO:0000313" key="6">
    <source>
        <dbReference type="Proteomes" id="UP000293142"/>
    </source>
</evidence>
<feature type="domain" description="HpcH/HpaI aldolase/citrate lyase" evidence="4">
    <location>
        <begin position="51"/>
        <end position="270"/>
    </location>
</feature>
<evidence type="ECO:0000259" key="4">
    <source>
        <dbReference type="Pfam" id="PF03328"/>
    </source>
</evidence>
<evidence type="ECO:0000256" key="1">
    <source>
        <dbReference type="ARBA" id="ARBA00005568"/>
    </source>
</evidence>
<dbReference type="Pfam" id="PF03328">
    <property type="entry name" value="HpcH_HpaI"/>
    <property type="match status" value="1"/>
</dbReference>
<proteinExistence type="inferred from homology"/>
<evidence type="ECO:0000256" key="3">
    <source>
        <dbReference type="ARBA" id="ARBA00023239"/>
    </source>
</evidence>
<dbReference type="InterPro" id="IPR015813">
    <property type="entry name" value="Pyrv/PenolPyrv_kinase-like_dom"/>
</dbReference>
<keyword evidence="6" id="KW-1185">Reference proteome</keyword>
<comment type="similarity">
    <text evidence="1">Belongs to the HpcH/HpaI aldolase family.</text>
</comment>
<dbReference type="InterPro" id="IPR050251">
    <property type="entry name" value="HpcH-HpaI_aldolase"/>
</dbReference>
<protein>
    <recommendedName>
        <fullName evidence="4">HpcH/HpaI aldolase/citrate lyase domain-containing protein</fullName>
    </recommendedName>
</protein>
<dbReference type="OrthoDB" id="86160at2"/>
<dbReference type="Gene3D" id="3.20.20.60">
    <property type="entry name" value="Phosphoenolpyruvate-binding domains"/>
    <property type="match status" value="1"/>
</dbReference>
<keyword evidence="2" id="KW-0479">Metal-binding</keyword>
<dbReference type="GO" id="GO:0016832">
    <property type="term" value="F:aldehyde-lyase activity"/>
    <property type="evidence" value="ECO:0007669"/>
    <property type="project" value="TreeGrafter"/>
</dbReference>
<accession>A0A4Q9E0P1</accession>
<dbReference type="PANTHER" id="PTHR30502">
    <property type="entry name" value="2-KETO-3-DEOXY-L-RHAMNONATE ALDOLASE"/>
    <property type="match status" value="1"/>
</dbReference>
<dbReference type="GO" id="GO:0005737">
    <property type="term" value="C:cytoplasm"/>
    <property type="evidence" value="ECO:0007669"/>
    <property type="project" value="TreeGrafter"/>
</dbReference>
<gene>
    <name evidence="5" type="ORF">EYB31_02110</name>
</gene>
<keyword evidence="3" id="KW-0456">Lyase</keyword>
<dbReference type="EMBL" id="SIRE01000002">
    <property type="protein sequence ID" value="TBL81808.1"/>
    <property type="molecule type" value="Genomic_DNA"/>
</dbReference>
<name>A0A4Q9E0P1_9BACL</name>